<organism evidence="6 7">
    <name type="scientific">Rotaria socialis</name>
    <dbReference type="NCBI Taxonomy" id="392032"/>
    <lineage>
        <taxon>Eukaryota</taxon>
        <taxon>Metazoa</taxon>
        <taxon>Spiralia</taxon>
        <taxon>Gnathifera</taxon>
        <taxon>Rotifera</taxon>
        <taxon>Eurotatoria</taxon>
        <taxon>Bdelloidea</taxon>
        <taxon>Philodinida</taxon>
        <taxon>Philodinidae</taxon>
        <taxon>Rotaria</taxon>
    </lineage>
</organism>
<dbReference type="EMBL" id="CAJOBO010003834">
    <property type="protein sequence ID" value="CAF4504635.1"/>
    <property type="molecule type" value="Genomic_DNA"/>
</dbReference>
<evidence type="ECO:0000259" key="5">
    <source>
        <dbReference type="SMART" id="SM00997"/>
    </source>
</evidence>
<keyword evidence="3" id="KW-0554">One-carbon metabolism</keyword>
<evidence type="ECO:0000313" key="7">
    <source>
        <dbReference type="Proteomes" id="UP000663851"/>
    </source>
</evidence>
<dbReference type="AlphaFoldDB" id="A0A820VPV4"/>
<dbReference type="Gene3D" id="3.40.50.720">
    <property type="entry name" value="NAD(P)-binding Rossmann-like Domain"/>
    <property type="match status" value="1"/>
</dbReference>
<dbReference type="SUPFAM" id="SSF51735">
    <property type="entry name" value="NAD(P)-binding Rossmann-fold domains"/>
    <property type="match status" value="1"/>
</dbReference>
<dbReference type="InterPro" id="IPR015878">
    <property type="entry name" value="Ado_hCys_hydrolase_NAD-bd"/>
</dbReference>
<dbReference type="PANTHER" id="PTHR23420">
    <property type="entry name" value="ADENOSYLHOMOCYSTEINASE"/>
    <property type="match status" value="1"/>
</dbReference>
<gene>
    <name evidence="6" type="ORF">HFQ381_LOCUS28027</name>
</gene>
<evidence type="ECO:0000256" key="2">
    <source>
        <dbReference type="ARBA" id="ARBA00007122"/>
    </source>
</evidence>
<accession>A0A820VPV4</accession>
<dbReference type="Gene3D" id="3.40.50.1480">
    <property type="entry name" value="Adenosylhomocysteinase-like"/>
    <property type="match status" value="1"/>
</dbReference>
<dbReference type="InterPro" id="IPR000043">
    <property type="entry name" value="Adenosylhomocysteinase-like"/>
</dbReference>
<dbReference type="InterPro" id="IPR011990">
    <property type="entry name" value="TPR-like_helical_dom_sf"/>
</dbReference>
<dbReference type="SMART" id="SM00997">
    <property type="entry name" value="AdoHcyase_NAD"/>
    <property type="match status" value="1"/>
</dbReference>
<reference evidence="6" key="1">
    <citation type="submission" date="2021-02" db="EMBL/GenBank/DDBJ databases">
        <authorList>
            <person name="Nowell W R."/>
        </authorList>
    </citation>
    <scope>NUCLEOTIDE SEQUENCE</scope>
</reference>
<dbReference type="PROSITE" id="PS00065">
    <property type="entry name" value="D_2_HYDROXYACID_DH_1"/>
    <property type="match status" value="1"/>
</dbReference>
<dbReference type="InterPro" id="IPR042172">
    <property type="entry name" value="Adenosylhomocyst_ase-like_sf"/>
</dbReference>
<dbReference type="InterPro" id="IPR036291">
    <property type="entry name" value="NAD(P)-bd_dom_sf"/>
</dbReference>
<dbReference type="SUPFAM" id="SSF52540">
    <property type="entry name" value="P-loop containing nucleoside triphosphate hydrolases"/>
    <property type="match status" value="1"/>
</dbReference>
<evidence type="ECO:0000256" key="1">
    <source>
        <dbReference type="ARBA" id="ARBA00001911"/>
    </source>
</evidence>
<comment type="similarity">
    <text evidence="2">Belongs to the adenosylhomocysteinase family.</text>
</comment>
<dbReference type="GO" id="GO:0005829">
    <property type="term" value="C:cytosol"/>
    <property type="evidence" value="ECO:0007669"/>
    <property type="project" value="TreeGrafter"/>
</dbReference>
<comment type="caution">
    <text evidence="6">The sequence shown here is derived from an EMBL/GenBank/DDBJ whole genome shotgun (WGS) entry which is preliminary data.</text>
</comment>
<dbReference type="Pfam" id="PF13424">
    <property type="entry name" value="TPR_12"/>
    <property type="match status" value="1"/>
</dbReference>
<dbReference type="InterPro" id="IPR027417">
    <property type="entry name" value="P-loop_NTPase"/>
</dbReference>
<name>A0A820VPV4_9BILA</name>
<sequence>MLRFDILPMGIYSSKKNVENFFEAVQNTFSPVPPVSEEHEFISNDREDRKRHATMPLLVRSSQSENNDARLVQEGSSIKNQPILVVVVHLLPTLPAYLDALQRIGDIKIIIFKGAPESDRPQHMQTMANWVSTHNNFKEAVRPQVTKESLKRTGEAIRLISDVANLNDAEVIIMDIGGYFAPYLAELGNKDSYPRLWKLLGIVEDTENGHQKYHDAKQSLPRNVTHPRIYSVARSQMKMTEDYNVGKSLVRAADTILRQTLDLRLEDHPVVGVIGFGKIGNSIAIHMRQQHIGRVMVYDVNPTIMLRAVSQDFVICSKEEMLQTASFIFCATGNKALAFNDLLHIGPSINRLIIGSCTSADDELDLHDDLKRYENSSDDRGYYSRYTIQRLDGTEVEIVLLCNGNAINFSCRAILGESIRSVQAAMMVCALNLLRSHTESKTETEILTLTNEEEMTIARLWIQHFSKLDVRLITNVDSASKLEHSSLERSRSDLPVDQTSMALLKQQLGLQRAAYTDPVDFMDSERKLIITAPRGTGKSTVVSALIQDVRNYYDLIWWFDCSDSLYGCTVHLARAFHVFSIALSPEELQKAVLKVIFSSMAVNHFLLIVDNIQDPVGEKVAAESIIDGSERIFQCHELLTALDKALSDPSVRHQRRRHLVALYTDDSVNLPPSQSYTTVAANASKGAWVYLPLQGIASETIENWVCNKLSAFSRNSVRESRRKIIHDILSVDGRRLTIQLTAVLLTSEDVTKRDIKYRLGTALSEGSDILASLVKLALDKLRTLNSLSFICAQVVSLIKSNYASREMFLRLIKILPPQEHFETDDTILTGRKPREVWEHLLSALKKFCILKKNVLLSTINVYTSGNYIPPDYLEIYNMPSTYGNALRKPLLDDTTDHVWNYVLQLVNSGFNYDYHATTERQHAPNIIHYFEHAYVLAKYTSDWDGCEDNAMLLADLLWRLGSYYLNEVRLYSKAAESFRKSYKLINKNIDSRRRIKIDDETLLSLNITKWGAKLYWHICEQLTHRIDAQEDEKLIEKMQLCQNNLMKLSDPIAKSELQRKSNYQIEAVIAIARIRVQNIRVANPQIGTTNEILETIIRNLLNILEDDSMATRTESLMLQILGSAHSQLGKHTEAVAYLRRSLEQRRKVLTSEHVDLARTEYKLAYCLVQWGEDMKKNINATDTTEFIRNMREARDLCETAFKTQRTQLPSDHNNLTECNNLRHRMNELEQKWLPVDAC</sequence>
<comment type="cofactor">
    <cofactor evidence="1">
        <name>NAD(+)</name>
        <dbReference type="ChEBI" id="CHEBI:57540"/>
    </cofactor>
</comment>
<dbReference type="GO" id="GO:0004013">
    <property type="term" value="F:adenosylhomocysteinase activity"/>
    <property type="evidence" value="ECO:0007669"/>
    <property type="project" value="TreeGrafter"/>
</dbReference>
<dbReference type="SUPFAM" id="SSF48452">
    <property type="entry name" value="TPR-like"/>
    <property type="match status" value="1"/>
</dbReference>
<dbReference type="Proteomes" id="UP000663851">
    <property type="component" value="Unassembled WGS sequence"/>
</dbReference>
<feature type="domain" description="S-adenosyl-L-homocysteine hydrolase NAD binding" evidence="5">
    <location>
        <begin position="241"/>
        <end position="414"/>
    </location>
</feature>
<dbReference type="PANTHER" id="PTHR23420:SF0">
    <property type="entry name" value="ADENOSYLHOMOCYSTEINASE"/>
    <property type="match status" value="1"/>
</dbReference>
<dbReference type="GO" id="GO:0033353">
    <property type="term" value="P:S-adenosylmethionine cycle"/>
    <property type="evidence" value="ECO:0007669"/>
    <property type="project" value="TreeGrafter"/>
</dbReference>
<dbReference type="InterPro" id="IPR029752">
    <property type="entry name" value="D-isomer_DH_CS1"/>
</dbReference>
<keyword evidence="4" id="KW-0520">NAD</keyword>
<dbReference type="Gene3D" id="1.25.40.10">
    <property type="entry name" value="Tetratricopeptide repeat domain"/>
    <property type="match status" value="1"/>
</dbReference>
<evidence type="ECO:0000313" key="6">
    <source>
        <dbReference type="EMBL" id="CAF4504635.1"/>
    </source>
</evidence>
<dbReference type="Pfam" id="PF00670">
    <property type="entry name" value="AdoHcyase_NAD"/>
    <property type="match status" value="1"/>
</dbReference>
<dbReference type="GO" id="GO:0006730">
    <property type="term" value="P:one-carbon metabolic process"/>
    <property type="evidence" value="ECO:0007669"/>
    <property type="project" value="UniProtKB-KW"/>
</dbReference>
<evidence type="ECO:0000256" key="3">
    <source>
        <dbReference type="ARBA" id="ARBA00022563"/>
    </source>
</evidence>
<protein>
    <recommendedName>
        <fullName evidence="5">S-adenosyl-L-homocysteine hydrolase NAD binding domain-containing protein</fullName>
    </recommendedName>
</protein>
<proteinExistence type="inferred from homology"/>
<evidence type="ECO:0000256" key="4">
    <source>
        <dbReference type="ARBA" id="ARBA00023027"/>
    </source>
</evidence>